<gene>
    <name evidence="1" type="ORF">NPIL_399471</name>
</gene>
<evidence type="ECO:0000313" key="2">
    <source>
        <dbReference type="Proteomes" id="UP000887013"/>
    </source>
</evidence>
<organism evidence="1 2">
    <name type="scientific">Nephila pilipes</name>
    <name type="common">Giant wood spider</name>
    <name type="synonym">Nephila maculata</name>
    <dbReference type="NCBI Taxonomy" id="299642"/>
    <lineage>
        <taxon>Eukaryota</taxon>
        <taxon>Metazoa</taxon>
        <taxon>Ecdysozoa</taxon>
        <taxon>Arthropoda</taxon>
        <taxon>Chelicerata</taxon>
        <taxon>Arachnida</taxon>
        <taxon>Araneae</taxon>
        <taxon>Araneomorphae</taxon>
        <taxon>Entelegynae</taxon>
        <taxon>Araneoidea</taxon>
        <taxon>Nephilidae</taxon>
        <taxon>Nephila</taxon>
    </lineage>
</organism>
<comment type="caution">
    <text evidence="1">The sequence shown here is derived from an EMBL/GenBank/DDBJ whole genome shotgun (WGS) entry which is preliminary data.</text>
</comment>
<accession>A0A8X6NDL4</accession>
<dbReference type="AlphaFoldDB" id="A0A8X6NDL4"/>
<dbReference type="EMBL" id="BMAW01008650">
    <property type="protein sequence ID" value="GFT09550.1"/>
    <property type="molecule type" value="Genomic_DNA"/>
</dbReference>
<name>A0A8X6NDL4_NEPPI</name>
<protein>
    <submittedName>
        <fullName evidence="1">Uncharacterized protein</fullName>
    </submittedName>
</protein>
<dbReference type="Proteomes" id="UP000887013">
    <property type="component" value="Unassembled WGS sequence"/>
</dbReference>
<sequence>MPHPIFVSFFAHVASFTSCFLLILSDCVLFFDCWSSDFFLSFLLCPRSPFRVSFPDGPCFSSVPFTSAFRGFYSVSSMGLKGFSGPSEPPASPPTRIWVLSSFSRPFPLSKPVPFGSLPPTLSLSAPSPKTLTRLRSRDEGIWRKNERNTGFLFEKHSNCLD</sequence>
<keyword evidence="2" id="KW-1185">Reference proteome</keyword>
<reference evidence="1" key="1">
    <citation type="submission" date="2020-08" db="EMBL/GenBank/DDBJ databases">
        <title>Multicomponent nature underlies the extraordinary mechanical properties of spider dragline silk.</title>
        <authorList>
            <person name="Kono N."/>
            <person name="Nakamura H."/>
            <person name="Mori M."/>
            <person name="Yoshida Y."/>
            <person name="Ohtoshi R."/>
            <person name="Malay A.D."/>
            <person name="Moran D.A.P."/>
            <person name="Tomita M."/>
            <person name="Numata K."/>
            <person name="Arakawa K."/>
        </authorList>
    </citation>
    <scope>NUCLEOTIDE SEQUENCE</scope>
</reference>
<proteinExistence type="predicted"/>
<evidence type="ECO:0000313" key="1">
    <source>
        <dbReference type="EMBL" id="GFT09550.1"/>
    </source>
</evidence>